<dbReference type="GO" id="GO:0004340">
    <property type="term" value="F:glucokinase activity"/>
    <property type="evidence" value="ECO:0007669"/>
    <property type="project" value="InterPro"/>
</dbReference>
<dbReference type="Pfam" id="PF02685">
    <property type="entry name" value="Glucokinase"/>
    <property type="match status" value="1"/>
</dbReference>
<dbReference type="GO" id="GO:0006096">
    <property type="term" value="P:glycolytic process"/>
    <property type="evidence" value="ECO:0007669"/>
    <property type="project" value="InterPro"/>
</dbReference>
<gene>
    <name evidence="3" type="ORF">S01H1_73669</name>
</gene>
<dbReference type="PANTHER" id="PTHR47363">
    <property type="entry name" value="GLUCOKINASE"/>
    <property type="match status" value="1"/>
</dbReference>
<dbReference type="CDD" id="cd24008">
    <property type="entry name" value="ASKHA_NBD_GLK"/>
    <property type="match status" value="1"/>
</dbReference>
<dbReference type="Gene3D" id="3.30.420.40">
    <property type="match status" value="1"/>
</dbReference>
<evidence type="ECO:0000256" key="1">
    <source>
        <dbReference type="ARBA" id="ARBA00022679"/>
    </source>
</evidence>
<organism evidence="3">
    <name type="scientific">marine sediment metagenome</name>
    <dbReference type="NCBI Taxonomy" id="412755"/>
    <lineage>
        <taxon>unclassified sequences</taxon>
        <taxon>metagenomes</taxon>
        <taxon>ecological metagenomes</taxon>
    </lineage>
</organism>
<feature type="non-terminal residue" evidence="3">
    <location>
        <position position="168"/>
    </location>
</feature>
<dbReference type="AlphaFoldDB" id="X0X288"/>
<comment type="caution">
    <text evidence="3">The sequence shown here is derived from an EMBL/GenBank/DDBJ whole genome shotgun (WGS) entry which is preliminary data.</text>
</comment>
<dbReference type="GO" id="GO:0005536">
    <property type="term" value="F:D-glucose binding"/>
    <property type="evidence" value="ECO:0007669"/>
    <property type="project" value="InterPro"/>
</dbReference>
<dbReference type="InterPro" id="IPR003836">
    <property type="entry name" value="Glucokinase"/>
</dbReference>
<evidence type="ECO:0000256" key="2">
    <source>
        <dbReference type="ARBA" id="ARBA00022777"/>
    </source>
</evidence>
<evidence type="ECO:0000313" key="3">
    <source>
        <dbReference type="EMBL" id="GAG30763.1"/>
    </source>
</evidence>
<name>X0X288_9ZZZZ</name>
<dbReference type="SUPFAM" id="SSF53067">
    <property type="entry name" value="Actin-like ATPase domain"/>
    <property type="match status" value="1"/>
</dbReference>
<dbReference type="EMBL" id="BARS01049237">
    <property type="protein sequence ID" value="GAG30763.1"/>
    <property type="molecule type" value="Genomic_DNA"/>
</dbReference>
<dbReference type="GO" id="GO:0005524">
    <property type="term" value="F:ATP binding"/>
    <property type="evidence" value="ECO:0007669"/>
    <property type="project" value="InterPro"/>
</dbReference>
<dbReference type="PANTHER" id="PTHR47363:SF1">
    <property type="entry name" value="GLUCOKINASE"/>
    <property type="match status" value="1"/>
</dbReference>
<proteinExistence type="predicted"/>
<reference evidence="3" key="1">
    <citation type="journal article" date="2014" name="Front. Microbiol.">
        <title>High frequency of phylogenetically diverse reductive dehalogenase-homologous genes in deep subseafloor sedimentary metagenomes.</title>
        <authorList>
            <person name="Kawai M."/>
            <person name="Futagami T."/>
            <person name="Toyoda A."/>
            <person name="Takaki Y."/>
            <person name="Nishi S."/>
            <person name="Hori S."/>
            <person name="Arai W."/>
            <person name="Tsubouchi T."/>
            <person name="Morono Y."/>
            <person name="Uchiyama I."/>
            <person name="Ito T."/>
            <person name="Fujiyama A."/>
            <person name="Inagaki F."/>
            <person name="Takami H."/>
        </authorList>
    </citation>
    <scope>NUCLEOTIDE SEQUENCE</scope>
    <source>
        <strain evidence="3">Expedition CK06-06</strain>
    </source>
</reference>
<accession>X0X288</accession>
<sequence>MILAGDVGGTKTVVALFEIESGGLRLVSDATFPSTAHASFEEILTRFLEDHSRPRIETACFGVAGPVVGGRVTATNLPWTLDEEALARTTGAGCTKLLNDLEAMAYGMLGLADDQRAILNRGAKTAPTANAAVISAGTGLGQALLVWDGKRHLPIASEGGHVDFAPRT</sequence>
<keyword evidence="1" id="KW-0808">Transferase</keyword>
<keyword evidence="2" id="KW-0418">Kinase</keyword>
<protein>
    <recommendedName>
        <fullName evidence="4">Glucokinase</fullName>
    </recommendedName>
</protein>
<dbReference type="InterPro" id="IPR043129">
    <property type="entry name" value="ATPase_NBD"/>
</dbReference>
<evidence type="ECO:0008006" key="4">
    <source>
        <dbReference type="Google" id="ProtNLM"/>
    </source>
</evidence>